<dbReference type="GO" id="GO:0005829">
    <property type="term" value="C:cytosol"/>
    <property type="evidence" value="ECO:0007669"/>
    <property type="project" value="TreeGrafter"/>
</dbReference>
<keyword evidence="3 4" id="KW-0413">Isomerase</keyword>
<evidence type="ECO:0000259" key="5">
    <source>
        <dbReference type="PROSITE" id="PS50984"/>
    </source>
</evidence>
<dbReference type="Gene3D" id="3.30.2350.20">
    <property type="entry name" value="TruD, catalytic domain"/>
    <property type="match status" value="1"/>
</dbReference>
<name>A0A191ZFQ1_9GAMM</name>
<sequence>MTAPLSHLARCLPEPRLSGVLKSTPDDFCVEEVLGFSPEGSGSHGLFWIEKIGTTTPQMIGRISRLARVAERDIGFCGLKDKHAVTRQWISLPLGTNEPDWFDALPEGVRVLDWARHPKKLRRGIHRGNRFTITLRGISGEDPDFSSRLERLATTGFANYFAEQRFGTDARNLDLLARLGATIESGRVGRSDRNWGISTLRALIFNEVLSRRIQADTVAAAQEGDLAQLAGSNSRFLVTADEVDHAQARIHQRDIRLTGPLWGAGTVPTEAAVRSLETALADEVLRQFSAEGDTTIWSNHLSAWRVDHDRRALMAPLMEPVASFEEGSEGEVSLRLSFTLASGSYATAVLRELVQVVPA</sequence>
<keyword evidence="7" id="KW-1185">Reference proteome</keyword>
<dbReference type="InterPro" id="IPR011760">
    <property type="entry name" value="PsdUridine_synth_TruD_insert"/>
</dbReference>
<dbReference type="InterPro" id="IPR020103">
    <property type="entry name" value="PsdUridine_synth_cat_dom_sf"/>
</dbReference>
<evidence type="ECO:0000256" key="1">
    <source>
        <dbReference type="ARBA" id="ARBA00007953"/>
    </source>
</evidence>
<comment type="function">
    <text evidence="4">Responsible for synthesis of pseudouridine from uracil-13 in transfer RNAs.</text>
</comment>
<dbReference type="EC" id="5.4.99.27" evidence="4"/>
<dbReference type="InterPro" id="IPR020119">
    <property type="entry name" value="PsdUridine_synth_TruD_CS"/>
</dbReference>
<keyword evidence="2 4" id="KW-0819">tRNA processing</keyword>
<organism evidence="6 7">
    <name type="scientific">Halothiobacillus diazotrophicus</name>
    <dbReference type="NCBI Taxonomy" id="1860122"/>
    <lineage>
        <taxon>Bacteria</taxon>
        <taxon>Pseudomonadati</taxon>
        <taxon>Pseudomonadota</taxon>
        <taxon>Gammaproteobacteria</taxon>
        <taxon>Chromatiales</taxon>
        <taxon>Halothiobacillaceae</taxon>
        <taxon>Halothiobacillus</taxon>
    </lineage>
</organism>
<dbReference type="Pfam" id="PF01142">
    <property type="entry name" value="TruD"/>
    <property type="match status" value="2"/>
</dbReference>
<comment type="catalytic activity">
    <reaction evidence="4">
        <text>uridine(13) in tRNA = pseudouridine(13) in tRNA</text>
        <dbReference type="Rhea" id="RHEA:42540"/>
        <dbReference type="Rhea" id="RHEA-COMP:10105"/>
        <dbReference type="Rhea" id="RHEA-COMP:10106"/>
        <dbReference type="ChEBI" id="CHEBI:65314"/>
        <dbReference type="ChEBI" id="CHEBI:65315"/>
        <dbReference type="EC" id="5.4.99.27"/>
    </reaction>
</comment>
<feature type="domain" description="TRUD" evidence="5">
    <location>
        <begin position="156"/>
        <end position="315"/>
    </location>
</feature>
<protein>
    <recommendedName>
        <fullName evidence="4">tRNA pseudouridine synthase D</fullName>
        <ecNumber evidence="4">5.4.99.27</ecNumber>
    </recommendedName>
    <alternativeName>
        <fullName evidence="4">tRNA pseudouridine(13) synthase</fullName>
    </alternativeName>
    <alternativeName>
        <fullName evidence="4">tRNA pseudouridylate synthase D</fullName>
    </alternativeName>
    <alternativeName>
        <fullName evidence="4">tRNA-uridine isomerase D</fullName>
    </alternativeName>
</protein>
<evidence type="ECO:0000313" key="6">
    <source>
        <dbReference type="EMBL" id="ANJ66685.1"/>
    </source>
</evidence>
<dbReference type="PROSITE" id="PS50984">
    <property type="entry name" value="TRUD"/>
    <property type="match status" value="1"/>
</dbReference>
<accession>A0A191ZFQ1</accession>
<dbReference type="HAMAP" id="MF_01082">
    <property type="entry name" value="TruD"/>
    <property type="match status" value="1"/>
</dbReference>
<dbReference type="InterPro" id="IPR043165">
    <property type="entry name" value="TruD_insert_sf"/>
</dbReference>
<dbReference type="Proteomes" id="UP000078596">
    <property type="component" value="Chromosome"/>
</dbReference>
<dbReference type="GO" id="GO:0031119">
    <property type="term" value="P:tRNA pseudouridine synthesis"/>
    <property type="evidence" value="ECO:0007669"/>
    <property type="project" value="UniProtKB-UniRule"/>
</dbReference>
<dbReference type="PANTHER" id="PTHR47811">
    <property type="entry name" value="TRNA PSEUDOURIDINE SYNTHASE D"/>
    <property type="match status" value="1"/>
</dbReference>
<dbReference type="GO" id="GO:0003723">
    <property type="term" value="F:RNA binding"/>
    <property type="evidence" value="ECO:0007669"/>
    <property type="project" value="InterPro"/>
</dbReference>
<dbReference type="SUPFAM" id="SSF55120">
    <property type="entry name" value="Pseudouridine synthase"/>
    <property type="match status" value="1"/>
</dbReference>
<dbReference type="STRING" id="1860122.A9404_04195"/>
<dbReference type="AlphaFoldDB" id="A0A191ZFQ1"/>
<dbReference type="KEGG" id="haz:A9404_04195"/>
<proteinExistence type="inferred from homology"/>
<dbReference type="Gene3D" id="3.30.2340.10">
    <property type="entry name" value="TruD, insertion domain"/>
    <property type="match status" value="1"/>
</dbReference>
<dbReference type="EMBL" id="CP016027">
    <property type="protein sequence ID" value="ANJ66685.1"/>
    <property type="molecule type" value="Genomic_DNA"/>
</dbReference>
<gene>
    <name evidence="4" type="primary">truD</name>
    <name evidence="6" type="ORF">A9404_04195</name>
</gene>
<feature type="active site" description="Nucleophile" evidence="4">
    <location>
        <position position="81"/>
    </location>
</feature>
<evidence type="ECO:0000256" key="4">
    <source>
        <dbReference type="HAMAP-Rule" id="MF_01082"/>
    </source>
</evidence>
<evidence type="ECO:0000313" key="7">
    <source>
        <dbReference type="Proteomes" id="UP000078596"/>
    </source>
</evidence>
<dbReference type="InterPro" id="IPR050170">
    <property type="entry name" value="TruD_pseudoU_synthase"/>
</dbReference>
<dbReference type="GO" id="GO:0160150">
    <property type="term" value="F:tRNA pseudouridine(13) synthase activity"/>
    <property type="evidence" value="ECO:0007669"/>
    <property type="project" value="UniProtKB-EC"/>
</dbReference>
<dbReference type="InterPro" id="IPR001656">
    <property type="entry name" value="PsdUridine_synth_TruD"/>
</dbReference>
<dbReference type="PANTHER" id="PTHR47811:SF1">
    <property type="entry name" value="TRNA PSEUDOURIDINE SYNTHASE D"/>
    <property type="match status" value="1"/>
</dbReference>
<comment type="similarity">
    <text evidence="1 4">Belongs to the pseudouridine synthase TruD family.</text>
</comment>
<dbReference type="InterPro" id="IPR042214">
    <property type="entry name" value="TruD_catalytic"/>
</dbReference>
<evidence type="ECO:0000256" key="3">
    <source>
        <dbReference type="ARBA" id="ARBA00023235"/>
    </source>
</evidence>
<dbReference type="PROSITE" id="PS01268">
    <property type="entry name" value="UPF0024"/>
    <property type="match status" value="1"/>
</dbReference>
<reference evidence="6 7" key="1">
    <citation type="submission" date="2016-06" db="EMBL/GenBank/DDBJ databases">
        <title>Insight into the functional genes involving in sulfur oxidation in Pearl River water.</title>
        <authorList>
            <person name="Luo J."/>
            <person name="Tan X."/>
            <person name="Lin W."/>
        </authorList>
    </citation>
    <scope>NUCLEOTIDE SEQUENCE [LARGE SCALE GENOMIC DNA]</scope>
    <source>
        <strain evidence="6 7">LS2</strain>
    </source>
</reference>
<evidence type="ECO:0000256" key="2">
    <source>
        <dbReference type="ARBA" id="ARBA00022694"/>
    </source>
</evidence>